<dbReference type="Proteomes" id="UP000216024">
    <property type="component" value="Unassembled WGS sequence"/>
</dbReference>
<keyword evidence="2" id="KW-1185">Reference proteome</keyword>
<evidence type="ECO:0000313" key="2">
    <source>
        <dbReference type="Proteomes" id="UP000216024"/>
    </source>
</evidence>
<reference evidence="1 2" key="1">
    <citation type="submission" date="2017-06" db="EMBL/GenBank/DDBJ databases">
        <title>Draft genome sequence of anaerobic fermentative bacterium Anaeromicrobium sediminis DY2726D isolated from West Pacific Ocean sediments.</title>
        <authorList>
            <person name="Zeng X."/>
        </authorList>
    </citation>
    <scope>NUCLEOTIDE SEQUENCE [LARGE SCALE GENOMIC DNA]</scope>
    <source>
        <strain evidence="1 2">DY2726D</strain>
    </source>
</reference>
<dbReference type="AlphaFoldDB" id="A0A267MN04"/>
<evidence type="ECO:0000313" key="1">
    <source>
        <dbReference type="EMBL" id="PAB60981.1"/>
    </source>
</evidence>
<name>A0A267MN04_9FIRM</name>
<comment type="caution">
    <text evidence="1">The sequence shown here is derived from an EMBL/GenBank/DDBJ whole genome shotgun (WGS) entry which is preliminary data.</text>
</comment>
<accession>A0A267MN04</accession>
<organism evidence="1 2">
    <name type="scientific">Anaeromicrobium sediminis</name>
    <dbReference type="NCBI Taxonomy" id="1478221"/>
    <lineage>
        <taxon>Bacteria</taxon>
        <taxon>Bacillati</taxon>
        <taxon>Bacillota</taxon>
        <taxon>Clostridia</taxon>
        <taxon>Peptostreptococcales</taxon>
        <taxon>Thermotaleaceae</taxon>
        <taxon>Anaeromicrobium</taxon>
    </lineage>
</organism>
<proteinExistence type="predicted"/>
<dbReference type="EMBL" id="NIBG01000001">
    <property type="protein sequence ID" value="PAB60981.1"/>
    <property type="molecule type" value="Genomic_DNA"/>
</dbReference>
<gene>
    <name evidence="1" type="ORF">CCE28_00685</name>
</gene>
<dbReference type="OrthoDB" id="2062230at2"/>
<sequence length="227" mass="26499">MKLAEHIESTIEKKGIKKTWLTDEMGVNYKTFYNRIKNNALTAEDLLKLRNIIGIDLHQLADRMKGEFKVRKLKFTDSQRTEMTNAAIRMLGGFDNFIVYDEEKSRIRFWDKEFECLPGWSKNETIPATHYEIKMGKDNIRVALIAFDVVKEDKDIEKMMNTIEENTDIFVKYKSGRGEKSTTLISDNWDAEKDLLEAESIGEEIKNRIKKFITDHNDDAVKVFSDN</sequence>
<dbReference type="RefSeq" id="WP_095129957.1">
    <property type="nucleotide sequence ID" value="NZ_NIBG01000001.1"/>
</dbReference>
<protein>
    <submittedName>
        <fullName evidence="1">Uncharacterized protein</fullName>
    </submittedName>
</protein>